<evidence type="ECO:0000313" key="6">
    <source>
        <dbReference type="EMBL" id="KAF6744544.1"/>
    </source>
</evidence>
<feature type="transmembrane region" description="Helical" evidence="5">
    <location>
        <begin position="80"/>
        <end position="99"/>
    </location>
</feature>
<dbReference type="AlphaFoldDB" id="A0A8H6LWB2"/>
<feature type="transmembrane region" description="Helical" evidence="5">
    <location>
        <begin position="22"/>
        <end position="38"/>
    </location>
</feature>
<dbReference type="EMBL" id="JACGCI010000118">
    <property type="protein sequence ID" value="KAF6744544.1"/>
    <property type="molecule type" value="Genomic_DNA"/>
</dbReference>
<keyword evidence="2 5" id="KW-0812">Transmembrane</keyword>
<keyword evidence="4 5" id="KW-0472">Membrane</keyword>
<feature type="transmembrane region" description="Helical" evidence="5">
    <location>
        <begin position="50"/>
        <end position="74"/>
    </location>
</feature>
<reference evidence="6 7" key="1">
    <citation type="submission" date="2020-07" db="EMBL/GenBank/DDBJ databases">
        <title>Comparative genomics of pyrophilous fungi reveals a link between fire events and developmental genes.</title>
        <authorList>
            <consortium name="DOE Joint Genome Institute"/>
            <person name="Steindorff A.S."/>
            <person name="Carver A."/>
            <person name="Calhoun S."/>
            <person name="Stillman K."/>
            <person name="Liu H."/>
            <person name="Lipzen A."/>
            <person name="Pangilinan J."/>
            <person name="Labutti K."/>
            <person name="Bruns T.D."/>
            <person name="Grigoriev I.V."/>
        </authorList>
    </citation>
    <scope>NUCLEOTIDE SEQUENCE [LARGE SCALE GENOMIC DNA]</scope>
    <source>
        <strain evidence="6 7">CBS 144469</strain>
    </source>
</reference>
<gene>
    <name evidence="6" type="ORF">DFP72DRAFT_68662</name>
</gene>
<comment type="caution">
    <text evidence="6">The sequence shown here is derived from an EMBL/GenBank/DDBJ whole genome shotgun (WGS) entry which is preliminary data.</text>
</comment>
<proteinExistence type="predicted"/>
<dbReference type="Gene3D" id="1.20.120.350">
    <property type="entry name" value="Voltage-gated potassium channels. Chain C"/>
    <property type="match status" value="1"/>
</dbReference>
<comment type="subcellular location">
    <subcellularLocation>
        <location evidence="1">Membrane</location>
        <topology evidence="1">Multi-pass membrane protein</topology>
    </subcellularLocation>
</comment>
<accession>A0A8H6LWB2</accession>
<dbReference type="Proteomes" id="UP000521943">
    <property type="component" value="Unassembled WGS sequence"/>
</dbReference>
<evidence type="ECO:0000256" key="1">
    <source>
        <dbReference type="ARBA" id="ARBA00004141"/>
    </source>
</evidence>
<evidence type="ECO:0000256" key="2">
    <source>
        <dbReference type="ARBA" id="ARBA00022692"/>
    </source>
</evidence>
<evidence type="ECO:0000256" key="5">
    <source>
        <dbReference type="SAM" id="Phobius"/>
    </source>
</evidence>
<evidence type="ECO:0008006" key="8">
    <source>
        <dbReference type="Google" id="ProtNLM"/>
    </source>
</evidence>
<keyword evidence="7" id="KW-1185">Reference proteome</keyword>
<evidence type="ECO:0000256" key="4">
    <source>
        <dbReference type="ARBA" id="ARBA00023136"/>
    </source>
</evidence>
<dbReference type="InterPro" id="IPR027359">
    <property type="entry name" value="Volt_channel_dom_sf"/>
</dbReference>
<dbReference type="OrthoDB" id="415460at2759"/>
<dbReference type="GO" id="GO:0016020">
    <property type="term" value="C:membrane"/>
    <property type="evidence" value="ECO:0007669"/>
    <property type="project" value="UniProtKB-SubCell"/>
</dbReference>
<name>A0A8H6LWB2_9AGAR</name>
<dbReference type="SUPFAM" id="SSF81324">
    <property type="entry name" value="Voltage-gated potassium channels"/>
    <property type="match status" value="1"/>
</dbReference>
<keyword evidence="3 5" id="KW-1133">Transmembrane helix</keyword>
<evidence type="ECO:0000313" key="7">
    <source>
        <dbReference type="Proteomes" id="UP000521943"/>
    </source>
</evidence>
<protein>
    <recommendedName>
        <fullName evidence="8">Ion transport domain-containing protein</fullName>
    </recommendedName>
</protein>
<sequence>METGLVFVFAIKVYREGGLLEFPFYGIIDLLSVLPYYVELMVGQDTSLLLLFSILRMFCLLRVILTIEVMYLSVRRSLPVIGFFFVTMLTVLSTLLYAIPHQLRRRPHPIRLYPRRRMVLYP</sequence>
<organism evidence="6 7">
    <name type="scientific">Ephemerocybe angulata</name>
    <dbReference type="NCBI Taxonomy" id="980116"/>
    <lineage>
        <taxon>Eukaryota</taxon>
        <taxon>Fungi</taxon>
        <taxon>Dikarya</taxon>
        <taxon>Basidiomycota</taxon>
        <taxon>Agaricomycotina</taxon>
        <taxon>Agaricomycetes</taxon>
        <taxon>Agaricomycetidae</taxon>
        <taxon>Agaricales</taxon>
        <taxon>Agaricineae</taxon>
        <taxon>Psathyrellaceae</taxon>
        <taxon>Ephemerocybe</taxon>
    </lineage>
</organism>
<evidence type="ECO:0000256" key="3">
    <source>
        <dbReference type="ARBA" id="ARBA00022989"/>
    </source>
</evidence>